<reference evidence="1 3" key="1">
    <citation type="journal article" date="2020" name="Stud. Mycol.">
        <title>101 Dothideomycetes genomes: a test case for predicting lifestyles and emergence of pathogens.</title>
        <authorList>
            <person name="Haridas S."/>
            <person name="Albert R."/>
            <person name="Binder M."/>
            <person name="Bloem J."/>
            <person name="Labutti K."/>
            <person name="Salamov A."/>
            <person name="Andreopoulos B."/>
            <person name="Baker S."/>
            <person name="Barry K."/>
            <person name="Bills G."/>
            <person name="Bluhm B."/>
            <person name="Cannon C."/>
            <person name="Castanera R."/>
            <person name="Culley D."/>
            <person name="Daum C."/>
            <person name="Ezra D."/>
            <person name="Gonzalez J."/>
            <person name="Henrissat B."/>
            <person name="Kuo A."/>
            <person name="Liang C."/>
            <person name="Lipzen A."/>
            <person name="Lutzoni F."/>
            <person name="Magnuson J."/>
            <person name="Mondo S."/>
            <person name="Nolan M."/>
            <person name="Ohm R."/>
            <person name="Pangilinan J."/>
            <person name="Park H.-J."/>
            <person name="Ramirez L."/>
            <person name="Alfaro M."/>
            <person name="Sun H."/>
            <person name="Tritt A."/>
            <person name="Yoshinaga Y."/>
            <person name="Zwiers L.-H."/>
            <person name="Turgeon B."/>
            <person name="Goodwin S."/>
            <person name="Spatafora J."/>
            <person name="Crous P."/>
            <person name="Grigoriev I."/>
        </authorList>
    </citation>
    <scope>NUCLEOTIDE SEQUENCE</scope>
    <source>
        <strain evidence="1 3">CBS 304.34</strain>
    </source>
</reference>
<reference evidence="3" key="3">
    <citation type="submission" date="2025-04" db="UniProtKB">
        <authorList>
            <consortium name="RefSeq"/>
        </authorList>
    </citation>
    <scope>IDENTIFICATION</scope>
    <source>
        <strain evidence="3">CBS 304.34</strain>
    </source>
</reference>
<dbReference type="EMBL" id="MU003693">
    <property type="protein sequence ID" value="KAF2815640.1"/>
    <property type="molecule type" value="Genomic_DNA"/>
</dbReference>
<evidence type="ECO:0000313" key="3">
    <source>
        <dbReference type="RefSeq" id="XP_033582604.1"/>
    </source>
</evidence>
<dbReference type="AlphaFoldDB" id="A0A6A6Z3P3"/>
<evidence type="ECO:0000313" key="1">
    <source>
        <dbReference type="EMBL" id="KAF2815640.1"/>
    </source>
</evidence>
<gene>
    <name evidence="1 3" type="ORF">BDZ99DRAFT_119852</name>
</gene>
<dbReference type="Proteomes" id="UP000504636">
    <property type="component" value="Unplaced"/>
</dbReference>
<name>A0A6A6Z3P3_9PEZI</name>
<accession>A0A6A6Z3P3</accession>
<keyword evidence="2" id="KW-1185">Reference proteome</keyword>
<evidence type="ECO:0000313" key="2">
    <source>
        <dbReference type="Proteomes" id="UP000504636"/>
    </source>
</evidence>
<proteinExistence type="predicted"/>
<sequence>MWRSASQPYHVCIWASSPTSLTPFTPALPCPTRQFPSRFNLNVCNARESSTIPPASAVSLQPYPYVASTSAACQRRAVKIGAESRRVRRSRATTALTFPDLVEERASRWSFQLRTLGSRLE</sequence>
<organism evidence="1">
    <name type="scientific">Mytilinidion resinicola</name>
    <dbReference type="NCBI Taxonomy" id="574789"/>
    <lineage>
        <taxon>Eukaryota</taxon>
        <taxon>Fungi</taxon>
        <taxon>Dikarya</taxon>
        <taxon>Ascomycota</taxon>
        <taxon>Pezizomycotina</taxon>
        <taxon>Dothideomycetes</taxon>
        <taxon>Pleosporomycetidae</taxon>
        <taxon>Mytilinidiales</taxon>
        <taxon>Mytilinidiaceae</taxon>
        <taxon>Mytilinidion</taxon>
    </lineage>
</organism>
<protein>
    <submittedName>
        <fullName evidence="1 3">Uncharacterized protein</fullName>
    </submittedName>
</protein>
<dbReference type="GeneID" id="54453405"/>
<reference evidence="3" key="2">
    <citation type="submission" date="2020-04" db="EMBL/GenBank/DDBJ databases">
        <authorList>
            <consortium name="NCBI Genome Project"/>
        </authorList>
    </citation>
    <scope>NUCLEOTIDE SEQUENCE</scope>
    <source>
        <strain evidence="3">CBS 304.34</strain>
    </source>
</reference>
<dbReference type="RefSeq" id="XP_033582604.1">
    <property type="nucleotide sequence ID" value="XM_033712512.1"/>
</dbReference>